<evidence type="ECO:0000313" key="2">
    <source>
        <dbReference type="RefSeq" id="XP_008486051.1"/>
    </source>
</evidence>
<gene>
    <name evidence="2" type="primary">LOC103522736</name>
</gene>
<reference evidence="2" key="1">
    <citation type="submission" date="2025-08" db="UniProtKB">
        <authorList>
            <consortium name="RefSeq"/>
        </authorList>
    </citation>
    <scope>IDENTIFICATION</scope>
</reference>
<keyword evidence="1" id="KW-1185">Reference proteome</keyword>
<accession>A0A1S3DQT9</accession>
<sequence length="232" mass="26306">FMEIINKDRVGADRFNSSEVFQLLRENYGVTDTQAVADTQAVTEEVMEGVADAATAEPIKIEEIRDEAGDGKVFKGKPHNNSQELKTYVGELFATPRYAGGTTECTVCRFHHPTPRDPVFFSQFYVLPTTESEQDYYDQIVGNRSGESLPSEEKKRGLRIPKWLQRDCDKYRDLPMPSGELLKNLSRGIFDSRSGENDTSEFKSDYYGSCDYRSQTLETGEDPWGSSCEDRM</sequence>
<dbReference type="KEGG" id="dci:103522736"/>
<name>A0A1S3DQT9_DIACI</name>
<dbReference type="PaxDb" id="121845-A0A1S3DQT9"/>
<proteinExistence type="predicted"/>
<evidence type="ECO:0000313" key="1">
    <source>
        <dbReference type="Proteomes" id="UP000079169"/>
    </source>
</evidence>
<dbReference type="AlphaFoldDB" id="A0A1S3DQT9"/>
<dbReference type="Proteomes" id="UP000079169">
    <property type="component" value="Unplaced"/>
</dbReference>
<organism evidence="1 2">
    <name type="scientific">Diaphorina citri</name>
    <name type="common">Asian citrus psyllid</name>
    <dbReference type="NCBI Taxonomy" id="121845"/>
    <lineage>
        <taxon>Eukaryota</taxon>
        <taxon>Metazoa</taxon>
        <taxon>Ecdysozoa</taxon>
        <taxon>Arthropoda</taxon>
        <taxon>Hexapoda</taxon>
        <taxon>Insecta</taxon>
        <taxon>Pterygota</taxon>
        <taxon>Neoptera</taxon>
        <taxon>Paraneoptera</taxon>
        <taxon>Hemiptera</taxon>
        <taxon>Sternorrhyncha</taxon>
        <taxon>Psylloidea</taxon>
        <taxon>Psyllidae</taxon>
        <taxon>Diaphorininae</taxon>
        <taxon>Diaphorina</taxon>
    </lineage>
</organism>
<dbReference type="RefSeq" id="XP_008486051.1">
    <property type="nucleotide sequence ID" value="XM_008487829.2"/>
</dbReference>
<feature type="non-terminal residue" evidence="2">
    <location>
        <position position="1"/>
    </location>
</feature>
<protein>
    <submittedName>
        <fullName evidence="2">Uncharacterized protein LOC103522736</fullName>
    </submittedName>
</protein>
<dbReference type="GeneID" id="103522736"/>